<gene>
    <name evidence="2" type="ORF">QYT958_LOCUS47646</name>
    <name evidence="1" type="ORF">UJA718_LOCUS46902</name>
</gene>
<dbReference type="AlphaFoldDB" id="A0A821WV81"/>
<dbReference type="Proteomes" id="UP000663848">
    <property type="component" value="Unassembled WGS sequence"/>
</dbReference>
<keyword evidence="3" id="KW-1185">Reference proteome</keyword>
<name>A0A821WV81_9BILA</name>
<feature type="non-terminal residue" evidence="1">
    <location>
        <position position="68"/>
    </location>
</feature>
<dbReference type="EMBL" id="CAJOBR010090861">
    <property type="protein sequence ID" value="CAF5140533.1"/>
    <property type="molecule type" value="Genomic_DNA"/>
</dbReference>
<organism evidence="1 3">
    <name type="scientific">Rotaria socialis</name>
    <dbReference type="NCBI Taxonomy" id="392032"/>
    <lineage>
        <taxon>Eukaryota</taxon>
        <taxon>Metazoa</taxon>
        <taxon>Spiralia</taxon>
        <taxon>Gnathifera</taxon>
        <taxon>Rotifera</taxon>
        <taxon>Eurotatoria</taxon>
        <taxon>Bdelloidea</taxon>
        <taxon>Philodinida</taxon>
        <taxon>Philodinidae</taxon>
        <taxon>Rotaria</taxon>
    </lineage>
</organism>
<sequence length="68" mass="8035">MTDMDIQSRIKNINNNPQQYLNDIVDEQILYKLVTRNAHTKIQLPWISKSMIPDILLAYHDHPFSGHF</sequence>
<dbReference type="EMBL" id="CAJOBP010086277">
    <property type="protein sequence ID" value="CAF4931817.1"/>
    <property type="molecule type" value="Genomic_DNA"/>
</dbReference>
<accession>A0A821WV81</accession>
<comment type="caution">
    <text evidence="1">The sequence shown here is derived from an EMBL/GenBank/DDBJ whole genome shotgun (WGS) entry which is preliminary data.</text>
</comment>
<reference evidence="1" key="1">
    <citation type="submission" date="2021-02" db="EMBL/GenBank/DDBJ databases">
        <authorList>
            <person name="Nowell W R."/>
        </authorList>
    </citation>
    <scope>NUCLEOTIDE SEQUENCE</scope>
</reference>
<evidence type="ECO:0000313" key="2">
    <source>
        <dbReference type="EMBL" id="CAF5140533.1"/>
    </source>
</evidence>
<dbReference type="Proteomes" id="UP000663873">
    <property type="component" value="Unassembled WGS sequence"/>
</dbReference>
<proteinExistence type="predicted"/>
<protein>
    <submittedName>
        <fullName evidence="1">Uncharacterized protein</fullName>
    </submittedName>
</protein>
<evidence type="ECO:0000313" key="3">
    <source>
        <dbReference type="Proteomes" id="UP000663873"/>
    </source>
</evidence>
<evidence type="ECO:0000313" key="1">
    <source>
        <dbReference type="EMBL" id="CAF4931817.1"/>
    </source>
</evidence>